<dbReference type="Pfam" id="PF01352">
    <property type="entry name" value="KRAB"/>
    <property type="match status" value="1"/>
</dbReference>
<dbReference type="InterPro" id="IPR001909">
    <property type="entry name" value="KRAB"/>
</dbReference>
<dbReference type="Proteomes" id="UP000052978">
    <property type="component" value="Unassembled WGS sequence"/>
</dbReference>
<dbReference type="CDD" id="cd07765">
    <property type="entry name" value="KRAB_A-box"/>
    <property type="match status" value="1"/>
</dbReference>
<dbReference type="EMBL" id="KE161047">
    <property type="protein sequence ID" value="EPQ01439.1"/>
    <property type="molecule type" value="Genomic_DNA"/>
</dbReference>
<evidence type="ECO:0000313" key="2">
    <source>
        <dbReference type="EMBL" id="EPQ01439.1"/>
    </source>
</evidence>
<dbReference type="SUPFAM" id="SSF109640">
    <property type="entry name" value="KRAB domain (Kruppel-associated box)"/>
    <property type="match status" value="1"/>
</dbReference>
<dbReference type="AlphaFoldDB" id="S7MBH0"/>
<dbReference type="PROSITE" id="PS50805">
    <property type="entry name" value="KRAB"/>
    <property type="match status" value="1"/>
</dbReference>
<proteinExistence type="predicted"/>
<reference evidence="2 3" key="1">
    <citation type="journal article" date="2013" name="Nat. Commun.">
        <title>Genome analysis reveals insights into physiology and longevity of the Brandt's bat Myotis brandtii.</title>
        <authorList>
            <person name="Seim I."/>
            <person name="Fang X."/>
            <person name="Xiong Z."/>
            <person name="Lobanov A.V."/>
            <person name="Huang Z."/>
            <person name="Ma S."/>
            <person name="Feng Y."/>
            <person name="Turanov A.A."/>
            <person name="Zhu Y."/>
            <person name="Lenz T.L."/>
            <person name="Gerashchenko M.V."/>
            <person name="Fan D."/>
            <person name="Hee Yim S."/>
            <person name="Yao X."/>
            <person name="Jordan D."/>
            <person name="Xiong Y."/>
            <person name="Ma Y."/>
            <person name="Lyapunov A.N."/>
            <person name="Chen G."/>
            <person name="Kulakova O.I."/>
            <person name="Sun Y."/>
            <person name="Lee S.G."/>
            <person name="Bronson R.T."/>
            <person name="Moskalev A.A."/>
            <person name="Sunyaev S.R."/>
            <person name="Zhang G."/>
            <person name="Krogh A."/>
            <person name="Wang J."/>
            <person name="Gladyshev V.N."/>
        </authorList>
    </citation>
    <scope>NUCLEOTIDE SEQUENCE [LARGE SCALE GENOMIC DNA]</scope>
</reference>
<evidence type="ECO:0000313" key="3">
    <source>
        <dbReference type="Proteomes" id="UP000052978"/>
    </source>
</evidence>
<gene>
    <name evidence="2" type="ORF">D623_10002121</name>
</gene>
<protein>
    <submittedName>
        <fullName evidence="2">Zinc finger protein 806</fullName>
    </submittedName>
</protein>
<dbReference type="GO" id="GO:0006355">
    <property type="term" value="P:regulation of DNA-templated transcription"/>
    <property type="evidence" value="ECO:0007669"/>
    <property type="project" value="InterPro"/>
</dbReference>
<dbReference type="SMART" id="SM00349">
    <property type="entry name" value="KRAB"/>
    <property type="match status" value="1"/>
</dbReference>
<dbReference type="InterPro" id="IPR050169">
    <property type="entry name" value="Krueppel_C2H2_ZnF"/>
</dbReference>
<dbReference type="PANTHER" id="PTHR23232">
    <property type="entry name" value="KRAB DOMAIN C2H2 ZINC FINGER"/>
    <property type="match status" value="1"/>
</dbReference>
<name>S7MBH0_MYOBR</name>
<organism evidence="2 3">
    <name type="scientific">Myotis brandtii</name>
    <name type="common">Brandt's bat</name>
    <dbReference type="NCBI Taxonomy" id="109478"/>
    <lineage>
        <taxon>Eukaryota</taxon>
        <taxon>Metazoa</taxon>
        <taxon>Chordata</taxon>
        <taxon>Craniata</taxon>
        <taxon>Vertebrata</taxon>
        <taxon>Euteleostomi</taxon>
        <taxon>Mammalia</taxon>
        <taxon>Eutheria</taxon>
        <taxon>Laurasiatheria</taxon>
        <taxon>Chiroptera</taxon>
        <taxon>Yangochiroptera</taxon>
        <taxon>Vespertilionidae</taxon>
        <taxon>Myotis</taxon>
    </lineage>
</organism>
<feature type="domain" description="KRAB" evidence="1">
    <location>
        <begin position="58"/>
        <end position="152"/>
    </location>
</feature>
<keyword evidence="3" id="KW-1185">Reference proteome</keyword>
<evidence type="ECO:0000259" key="1">
    <source>
        <dbReference type="PROSITE" id="PS50805"/>
    </source>
</evidence>
<accession>S7MBH0</accession>
<dbReference type="InterPro" id="IPR036051">
    <property type="entry name" value="KRAB_dom_sf"/>
</dbReference>
<dbReference type="PANTHER" id="PTHR23232:SF142">
    <property type="entry name" value="GASTRULA ZINC FINGER PROTEIN XLCGF57.1-LIKE-RELATED"/>
    <property type="match status" value="1"/>
</dbReference>
<dbReference type="Gene3D" id="6.10.140.140">
    <property type="match status" value="1"/>
</dbReference>
<sequence>MTKFQLATQPLPPPWSLEISRHGKMKLGWPKLTSTEPCDQLQLMVTKHFFIRCSNSQVTFEDFSVDFTEEEWGPLDPAHRKLHRAEMPQPYSHLVSMEDLNENSVDNLQEKGLGDLLHEELFCWLILEEMASTITGSKDYIVNLHGEMYRRPELDLSLCQKWGEASSHVSSNKSSG</sequence>